<dbReference type="SMART" id="SM00717">
    <property type="entry name" value="SANT"/>
    <property type="match status" value="1"/>
</dbReference>
<evidence type="ECO:0000259" key="8">
    <source>
        <dbReference type="PROSITE" id="PS50090"/>
    </source>
</evidence>
<dbReference type="AlphaFoldDB" id="A0A834WHM2"/>
<dbReference type="Pfam" id="PF00249">
    <property type="entry name" value="Myb_DNA-binding"/>
    <property type="match status" value="1"/>
</dbReference>
<dbReference type="GO" id="GO:0003677">
    <property type="term" value="F:DNA binding"/>
    <property type="evidence" value="ECO:0007669"/>
    <property type="project" value="UniProtKB-KW"/>
</dbReference>
<proteinExistence type="predicted"/>
<dbReference type="OrthoDB" id="2143914at2759"/>
<sequence length="209" mass="23550">MAAGIGANSPSLARCGKSCRLRWLNYLRPNIKRGNYTPEEEQTIMKLHHKLGNRWSAIAGELPGRTDNDIKNHWHTNLKKRSLHHNEIESKQSSENNLESPPINNNSGPASSNDHTPAYSCPLSPQSSSSEFSSTTNYINQFSNLEEFLEFDEFAFLEASTTTSTSTTTYGNFWTDPYVADIFSDVLTDEIVSLPSPHHHHFYATHGFF</sequence>
<keyword evidence="6" id="KW-0539">Nucleus</keyword>
<dbReference type="PANTHER" id="PTHR47997">
    <property type="entry name" value="MYB DOMAIN PROTEIN 55"/>
    <property type="match status" value="1"/>
</dbReference>
<evidence type="ECO:0000259" key="9">
    <source>
        <dbReference type="PROSITE" id="PS51294"/>
    </source>
</evidence>
<name>A0A834WHM2_9FABA</name>
<dbReference type="InterPro" id="IPR017930">
    <property type="entry name" value="Myb_dom"/>
</dbReference>
<evidence type="ECO:0000256" key="7">
    <source>
        <dbReference type="SAM" id="MobiDB-lite"/>
    </source>
</evidence>
<organism evidence="10 11">
    <name type="scientific">Senna tora</name>
    <dbReference type="NCBI Taxonomy" id="362788"/>
    <lineage>
        <taxon>Eukaryota</taxon>
        <taxon>Viridiplantae</taxon>
        <taxon>Streptophyta</taxon>
        <taxon>Embryophyta</taxon>
        <taxon>Tracheophyta</taxon>
        <taxon>Spermatophyta</taxon>
        <taxon>Magnoliopsida</taxon>
        <taxon>eudicotyledons</taxon>
        <taxon>Gunneridae</taxon>
        <taxon>Pentapetalae</taxon>
        <taxon>rosids</taxon>
        <taxon>fabids</taxon>
        <taxon>Fabales</taxon>
        <taxon>Fabaceae</taxon>
        <taxon>Caesalpinioideae</taxon>
        <taxon>Cassia clade</taxon>
        <taxon>Senna</taxon>
    </lineage>
</organism>
<evidence type="ECO:0000256" key="1">
    <source>
        <dbReference type="ARBA" id="ARBA00004123"/>
    </source>
</evidence>
<dbReference type="Gene3D" id="1.10.10.60">
    <property type="entry name" value="Homeodomain-like"/>
    <property type="match status" value="2"/>
</dbReference>
<evidence type="ECO:0000256" key="5">
    <source>
        <dbReference type="ARBA" id="ARBA00023163"/>
    </source>
</evidence>
<keyword evidence="5" id="KW-0804">Transcription</keyword>
<feature type="compositionally biased region" description="Polar residues" evidence="7">
    <location>
        <begin position="93"/>
        <end position="115"/>
    </location>
</feature>
<evidence type="ECO:0000313" key="10">
    <source>
        <dbReference type="EMBL" id="KAF7823072.1"/>
    </source>
</evidence>
<accession>A0A834WHM2</accession>
<dbReference type="PROSITE" id="PS50090">
    <property type="entry name" value="MYB_LIKE"/>
    <property type="match status" value="1"/>
</dbReference>
<dbReference type="InterPro" id="IPR051953">
    <property type="entry name" value="Plant_SW-associated_TFs"/>
</dbReference>
<keyword evidence="3" id="KW-0805">Transcription regulation</keyword>
<evidence type="ECO:0000256" key="2">
    <source>
        <dbReference type="ARBA" id="ARBA00022737"/>
    </source>
</evidence>
<protein>
    <submittedName>
        <fullName evidence="10">Transcription factor MYB14-like</fullName>
    </submittedName>
</protein>
<keyword evidence="11" id="KW-1185">Reference proteome</keyword>
<dbReference type="CDD" id="cd00167">
    <property type="entry name" value="SANT"/>
    <property type="match status" value="1"/>
</dbReference>
<dbReference type="InterPro" id="IPR001005">
    <property type="entry name" value="SANT/Myb"/>
</dbReference>
<dbReference type="PANTHER" id="PTHR47997:SF28">
    <property type="entry name" value="TRANSCRIPTION FACTOR MYB15-LIKE"/>
    <property type="match status" value="1"/>
</dbReference>
<evidence type="ECO:0000256" key="6">
    <source>
        <dbReference type="ARBA" id="ARBA00023242"/>
    </source>
</evidence>
<gene>
    <name evidence="10" type="ORF">G2W53_021216</name>
</gene>
<feature type="compositionally biased region" description="Low complexity" evidence="7">
    <location>
        <begin position="120"/>
        <end position="132"/>
    </location>
</feature>
<feature type="region of interest" description="Disordered" evidence="7">
    <location>
        <begin position="77"/>
        <end position="132"/>
    </location>
</feature>
<dbReference type="Proteomes" id="UP000634136">
    <property type="component" value="Unassembled WGS sequence"/>
</dbReference>
<keyword evidence="4" id="KW-0238">DNA-binding</keyword>
<dbReference type="EMBL" id="JAAIUW010000007">
    <property type="protein sequence ID" value="KAF7823072.1"/>
    <property type="molecule type" value="Genomic_DNA"/>
</dbReference>
<comment type="subcellular location">
    <subcellularLocation>
        <location evidence="1">Nucleus</location>
    </subcellularLocation>
</comment>
<comment type="caution">
    <text evidence="10">The sequence shown here is derived from an EMBL/GenBank/DDBJ whole genome shotgun (WGS) entry which is preliminary data.</text>
</comment>
<keyword evidence="2" id="KW-0677">Repeat</keyword>
<dbReference type="GO" id="GO:0005634">
    <property type="term" value="C:nucleus"/>
    <property type="evidence" value="ECO:0007669"/>
    <property type="project" value="UniProtKB-SubCell"/>
</dbReference>
<evidence type="ECO:0000256" key="4">
    <source>
        <dbReference type="ARBA" id="ARBA00023125"/>
    </source>
</evidence>
<evidence type="ECO:0000256" key="3">
    <source>
        <dbReference type="ARBA" id="ARBA00023015"/>
    </source>
</evidence>
<feature type="domain" description="HTH myb-type" evidence="9">
    <location>
        <begin position="28"/>
        <end position="82"/>
    </location>
</feature>
<feature type="domain" description="Myb-like" evidence="8">
    <location>
        <begin position="28"/>
        <end position="78"/>
    </location>
</feature>
<reference evidence="10" key="1">
    <citation type="submission" date="2020-09" db="EMBL/GenBank/DDBJ databases">
        <title>Genome-Enabled Discovery of Anthraquinone Biosynthesis in Senna tora.</title>
        <authorList>
            <person name="Kang S.-H."/>
            <person name="Pandey R.P."/>
            <person name="Lee C.-M."/>
            <person name="Sim J.-S."/>
            <person name="Jeong J.-T."/>
            <person name="Choi B.-S."/>
            <person name="Jung M."/>
            <person name="Ginzburg D."/>
            <person name="Zhao K."/>
            <person name="Won S.Y."/>
            <person name="Oh T.-J."/>
            <person name="Yu Y."/>
            <person name="Kim N.-H."/>
            <person name="Lee O.R."/>
            <person name="Lee T.-H."/>
            <person name="Bashyal P."/>
            <person name="Kim T.-S."/>
            <person name="Lee W.-H."/>
            <person name="Kawkins C."/>
            <person name="Kim C.-K."/>
            <person name="Kim J.S."/>
            <person name="Ahn B.O."/>
            <person name="Rhee S.Y."/>
            <person name="Sohng J.K."/>
        </authorList>
    </citation>
    <scope>NUCLEOTIDE SEQUENCE</scope>
    <source>
        <tissue evidence="10">Leaf</tissue>
    </source>
</reference>
<dbReference type="SUPFAM" id="SSF46689">
    <property type="entry name" value="Homeodomain-like"/>
    <property type="match status" value="1"/>
</dbReference>
<dbReference type="InterPro" id="IPR009057">
    <property type="entry name" value="Homeodomain-like_sf"/>
</dbReference>
<dbReference type="PROSITE" id="PS51294">
    <property type="entry name" value="HTH_MYB"/>
    <property type="match status" value="1"/>
</dbReference>
<evidence type="ECO:0000313" key="11">
    <source>
        <dbReference type="Proteomes" id="UP000634136"/>
    </source>
</evidence>